<feature type="domain" description="ABM" evidence="1">
    <location>
        <begin position="4"/>
        <end position="92"/>
    </location>
</feature>
<dbReference type="SUPFAM" id="SSF54909">
    <property type="entry name" value="Dimeric alpha+beta barrel"/>
    <property type="match status" value="1"/>
</dbReference>
<keyword evidence="2" id="KW-0560">Oxidoreductase</keyword>
<dbReference type="Gene3D" id="3.30.70.100">
    <property type="match status" value="1"/>
</dbReference>
<dbReference type="InterPro" id="IPR007138">
    <property type="entry name" value="ABM_dom"/>
</dbReference>
<dbReference type="PROSITE" id="PS51725">
    <property type="entry name" value="ABM"/>
    <property type="match status" value="1"/>
</dbReference>
<organism evidence="2 3">
    <name type="scientific">Paracoccus seriniphilus</name>
    <dbReference type="NCBI Taxonomy" id="184748"/>
    <lineage>
        <taxon>Bacteria</taxon>
        <taxon>Pseudomonadati</taxon>
        <taxon>Pseudomonadota</taxon>
        <taxon>Alphaproteobacteria</taxon>
        <taxon>Rhodobacterales</taxon>
        <taxon>Paracoccaceae</taxon>
        <taxon>Paracoccus</taxon>
    </lineage>
</organism>
<keyword evidence="3" id="KW-1185">Reference proteome</keyword>
<evidence type="ECO:0000313" key="3">
    <source>
        <dbReference type="Proteomes" id="UP000198307"/>
    </source>
</evidence>
<evidence type="ECO:0000313" key="2">
    <source>
        <dbReference type="EMBL" id="SNT73434.1"/>
    </source>
</evidence>
<name>A0A239PT23_9RHOB</name>
<dbReference type="EMBL" id="FZQB01000005">
    <property type="protein sequence ID" value="SNT73434.1"/>
    <property type="molecule type" value="Genomic_DNA"/>
</dbReference>
<dbReference type="RefSeq" id="WP_089343974.1">
    <property type="nucleotide sequence ID" value="NZ_CP067132.1"/>
</dbReference>
<dbReference type="Proteomes" id="UP000198307">
    <property type="component" value="Unassembled WGS sequence"/>
</dbReference>
<dbReference type="InterPro" id="IPR050744">
    <property type="entry name" value="AI-2_Isomerase_LsrG"/>
</dbReference>
<dbReference type="PANTHER" id="PTHR33336">
    <property type="entry name" value="QUINOL MONOOXYGENASE YGIN-RELATED"/>
    <property type="match status" value="1"/>
</dbReference>
<sequence length="96" mass="10885">MTELTIIANIHAKADQIEMVRGALLRLVPPTQAETGCINYDLHEDDEDPAHFIMYEKWQDRASWQAHVETPHFAAFKTAIDGALAQFTSSRMTRIS</sequence>
<dbReference type="GO" id="GO:0004497">
    <property type="term" value="F:monooxygenase activity"/>
    <property type="evidence" value="ECO:0007669"/>
    <property type="project" value="UniProtKB-KW"/>
</dbReference>
<dbReference type="Pfam" id="PF03992">
    <property type="entry name" value="ABM"/>
    <property type="match status" value="1"/>
</dbReference>
<reference evidence="2 3" key="1">
    <citation type="submission" date="2017-07" db="EMBL/GenBank/DDBJ databases">
        <authorList>
            <person name="Sun Z.S."/>
            <person name="Albrecht U."/>
            <person name="Echele G."/>
            <person name="Lee C.C."/>
        </authorList>
    </citation>
    <scope>NUCLEOTIDE SEQUENCE [LARGE SCALE GENOMIC DNA]</scope>
    <source>
        <strain evidence="2 3">DSM 14827</strain>
    </source>
</reference>
<accession>A0A239PT23</accession>
<keyword evidence="2" id="KW-0503">Monooxygenase</keyword>
<dbReference type="PANTHER" id="PTHR33336:SF3">
    <property type="entry name" value="ABM DOMAIN-CONTAINING PROTEIN"/>
    <property type="match status" value="1"/>
</dbReference>
<gene>
    <name evidence="2" type="ORF">SAMN05444959_10525</name>
</gene>
<dbReference type="InterPro" id="IPR011008">
    <property type="entry name" value="Dimeric_a/b-barrel"/>
</dbReference>
<dbReference type="AlphaFoldDB" id="A0A239PT23"/>
<protein>
    <submittedName>
        <fullName evidence="2">Quinol monooxygenase YgiN</fullName>
    </submittedName>
</protein>
<dbReference type="OrthoDB" id="287932at2"/>
<proteinExistence type="predicted"/>
<evidence type="ECO:0000259" key="1">
    <source>
        <dbReference type="PROSITE" id="PS51725"/>
    </source>
</evidence>